<feature type="compositionally biased region" description="Polar residues" evidence="6">
    <location>
        <begin position="69"/>
        <end position="78"/>
    </location>
</feature>
<dbReference type="GO" id="GO:0036297">
    <property type="term" value="P:interstrand cross-link repair"/>
    <property type="evidence" value="ECO:0007669"/>
    <property type="project" value="TreeGrafter"/>
</dbReference>
<evidence type="ECO:0000256" key="4">
    <source>
        <dbReference type="ARBA" id="ARBA00023204"/>
    </source>
</evidence>
<organism evidence="8 9">
    <name type="scientific">Penicillium decumbens</name>
    <dbReference type="NCBI Taxonomy" id="69771"/>
    <lineage>
        <taxon>Eukaryota</taxon>
        <taxon>Fungi</taxon>
        <taxon>Dikarya</taxon>
        <taxon>Ascomycota</taxon>
        <taxon>Pezizomycotina</taxon>
        <taxon>Eurotiomycetes</taxon>
        <taxon>Eurotiomycetidae</taxon>
        <taxon>Eurotiales</taxon>
        <taxon>Aspergillaceae</taxon>
        <taxon>Penicillium</taxon>
    </lineage>
</organism>
<dbReference type="AlphaFoldDB" id="A0A1V6P1A2"/>
<keyword evidence="9" id="KW-1185">Reference proteome</keyword>
<proteinExistence type="inferred from homology"/>
<dbReference type="Gene3D" id="3.60.15.10">
    <property type="entry name" value="Ribonuclease Z/Hydroxyacylglutathione hydrolase-like"/>
    <property type="match status" value="1"/>
</dbReference>
<dbReference type="PANTHER" id="PTHR23240">
    <property type="entry name" value="DNA CROSS-LINK REPAIR PROTEIN PSO2/SNM1-RELATED"/>
    <property type="match status" value="1"/>
</dbReference>
<dbReference type="Proteomes" id="UP000191522">
    <property type="component" value="Unassembled WGS sequence"/>
</dbReference>
<feature type="compositionally biased region" description="Low complexity" evidence="6">
    <location>
        <begin position="10"/>
        <end position="30"/>
    </location>
</feature>
<dbReference type="FunFam" id="3.40.50.12650:FF:000007">
    <property type="entry name" value="DNA cross-link repair 1A protein, variant"/>
    <property type="match status" value="1"/>
</dbReference>
<feature type="compositionally biased region" description="Polar residues" evidence="6">
    <location>
        <begin position="44"/>
        <end position="55"/>
    </location>
</feature>
<comment type="subcellular location">
    <subcellularLocation>
        <location evidence="1">Nucleus</location>
    </subcellularLocation>
</comment>
<protein>
    <recommendedName>
        <fullName evidence="7">DNA repair metallo-beta-lactamase domain-containing protein</fullName>
    </recommendedName>
</protein>
<dbReference type="CDD" id="cd16273">
    <property type="entry name" value="SNM1A-1C-like_MBL-fold"/>
    <property type="match status" value="1"/>
</dbReference>
<feature type="domain" description="DNA repair metallo-beta-lactamase" evidence="7">
    <location>
        <begin position="676"/>
        <end position="804"/>
    </location>
</feature>
<dbReference type="InterPro" id="IPR036866">
    <property type="entry name" value="RibonucZ/Hydroxyglut_hydro"/>
</dbReference>
<keyword evidence="3" id="KW-0227">DNA damage</keyword>
<dbReference type="SUPFAM" id="SSF56281">
    <property type="entry name" value="Metallo-hydrolase/oxidoreductase"/>
    <property type="match status" value="1"/>
</dbReference>
<evidence type="ECO:0000256" key="1">
    <source>
        <dbReference type="ARBA" id="ARBA00004123"/>
    </source>
</evidence>
<evidence type="ECO:0000256" key="5">
    <source>
        <dbReference type="ARBA" id="ARBA00023242"/>
    </source>
</evidence>
<evidence type="ECO:0000313" key="8">
    <source>
        <dbReference type="EMBL" id="OQD70396.1"/>
    </source>
</evidence>
<feature type="region of interest" description="Disordered" evidence="6">
    <location>
        <begin position="1"/>
        <end position="83"/>
    </location>
</feature>
<feature type="compositionally biased region" description="Acidic residues" evidence="6">
    <location>
        <begin position="115"/>
        <end position="126"/>
    </location>
</feature>
<keyword evidence="4" id="KW-0234">DNA repair</keyword>
<dbReference type="OMA" id="AQVHMHS"/>
<comment type="similarity">
    <text evidence="2">Belongs to the DNA repair metallo-beta-lactamase (DRMBL) family.</text>
</comment>
<name>A0A1V6P1A2_PENDC</name>
<comment type="caution">
    <text evidence="8">The sequence shown here is derived from an EMBL/GenBank/DDBJ whole genome shotgun (WGS) entry which is preliminary data.</text>
</comment>
<feature type="compositionally biased region" description="Low complexity" evidence="6">
    <location>
        <begin position="56"/>
        <end position="68"/>
    </location>
</feature>
<sequence>MAGSNARKASTPSKGPSNSKSTSSAKGNKSILSFFQKTDGPAGATSSQSRITQFVTSSRSPSSGRGTPNSQRGNSVGNDTAGGLFLEDKKGLAKIEQAAVKIETNDRPRSRTPEDIWEDGDDLLEQDDQRYNENGSSSKRRKMDSLGAPAENEKASKPAEPLAPTKAASNGPFIDESDSEDDMEAYLELDEVSPAPAITMNGQLSALDDEPARDTPAEQPPVVREATSLTDYNECANFDGLEEDEPVGEEFLEVPWEDGEEELRLDENDVDDLNGTDTTTDAGMTCPICQKALGGLSETDVSIHVNDCLDGKPSSTNTPTPAPVSIPSPVPVPVPPNRIKSMTRIERASIARPAQRDPYTQVTTGARSAFLKMMTGNAEDSAWVTAASNENSSRGKQAYQRTCPFYKIIPGFSICVDAFRYGAVEGCTAYFLSHFHSDHYIGLNKSWCHGPIYCSRATGNLVRQQLRVDPKWIVDLDFEKTSEVPDTGGVQVTMIPANHCPGSSLFLFEKSFGNGPTARRQRILHCGDFRASPAQVQHPLLRPDPINPATGQPRQQRIDQCYLDTTYLNPKYAFPSQDDVITACSELCVRLNEEAGVTLDQESNGTSGLMNKFLSSVTGSGPAKEQSSKNNGRLLVVIGTYSIGKERICLGIARALGSKIFATPQKQRICSCLEDPELSSLLTSDPKEAQVHMQTLFEIRADTLAEYLDTLKPHFSRVVGFRPTGWSYRPPAGRMLQNPPVSTVLRGEHWRTRFTAQDLTPQRGSTRDSACFGVPYSEHSSFRELTMFCCALRIGRVIPTVNVGSAKSRENMKAWMERWEAEKKRNGLFPVAEW</sequence>
<evidence type="ECO:0000259" key="7">
    <source>
        <dbReference type="Pfam" id="PF07522"/>
    </source>
</evidence>
<feature type="region of interest" description="Disordered" evidence="6">
    <location>
        <begin position="100"/>
        <end position="196"/>
    </location>
</feature>
<dbReference type="FunFam" id="3.60.15.10:FF:000038">
    <property type="entry name" value="DNA cross-link repair protein pso2/snm1"/>
    <property type="match status" value="1"/>
</dbReference>
<feature type="compositionally biased region" description="Pro residues" evidence="6">
    <location>
        <begin position="320"/>
        <end position="336"/>
    </location>
</feature>
<dbReference type="GO" id="GO:0005634">
    <property type="term" value="C:nucleus"/>
    <property type="evidence" value="ECO:0007669"/>
    <property type="project" value="UniProtKB-SubCell"/>
</dbReference>
<evidence type="ECO:0000313" key="9">
    <source>
        <dbReference type="Proteomes" id="UP000191522"/>
    </source>
</evidence>
<dbReference type="STRING" id="69771.A0A1V6P1A2"/>
<evidence type="ECO:0000256" key="2">
    <source>
        <dbReference type="ARBA" id="ARBA00010304"/>
    </source>
</evidence>
<keyword evidence="5" id="KW-0539">Nucleus</keyword>
<dbReference type="EMBL" id="MDYL01000024">
    <property type="protein sequence ID" value="OQD70396.1"/>
    <property type="molecule type" value="Genomic_DNA"/>
</dbReference>
<dbReference type="PANTHER" id="PTHR23240:SF6">
    <property type="entry name" value="DNA CROSS-LINK REPAIR 1A PROTEIN"/>
    <property type="match status" value="1"/>
</dbReference>
<dbReference type="OrthoDB" id="262529at2759"/>
<gene>
    <name evidence="8" type="ORF">PENDEC_c024G04321</name>
</gene>
<dbReference type="GO" id="GO:0006303">
    <property type="term" value="P:double-strand break repair via nonhomologous end joining"/>
    <property type="evidence" value="ECO:0007669"/>
    <property type="project" value="TreeGrafter"/>
</dbReference>
<dbReference type="GO" id="GO:0035312">
    <property type="term" value="F:5'-3' DNA exonuclease activity"/>
    <property type="evidence" value="ECO:0007669"/>
    <property type="project" value="TreeGrafter"/>
</dbReference>
<feature type="region of interest" description="Disordered" evidence="6">
    <location>
        <begin position="312"/>
        <end position="336"/>
    </location>
</feature>
<feature type="compositionally biased region" description="Basic and acidic residues" evidence="6">
    <location>
        <begin position="103"/>
        <end position="114"/>
    </location>
</feature>
<accession>A0A1V6P1A2</accession>
<reference evidence="9" key="1">
    <citation type="journal article" date="2017" name="Nat. Microbiol.">
        <title>Global analysis of biosynthetic gene clusters reveals vast potential of secondary metabolite production in Penicillium species.</title>
        <authorList>
            <person name="Nielsen J.C."/>
            <person name="Grijseels S."/>
            <person name="Prigent S."/>
            <person name="Ji B."/>
            <person name="Dainat J."/>
            <person name="Nielsen K.F."/>
            <person name="Frisvad J.C."/>
            <person name="Workman M."/>
            <person name="Nielsen J."/>
        </authorList>
    </citation>
    <scope>NUCLEOTIDE SEQUENCE [LARGE SCALE GENOMIC DNA]</scope>
    <source>
        <strain evidence="9">IBT 11843</strain>
    </source>
</reference>
<dbReference type="InterPro" id="IPR011084">
    <property type="entry name" value="DRMBL"/>
</dbReference>
<evidence type="ECO:0000256" key="6">
    <source>
        <dbReference type="SAM" id="MobiDB-lite"/>
    </source>
</evidence>
<feature type="compositionally biased region" description="Acidic residues" evidence="6">
    <location>
        <begin position="175"/>
        <end position="191"/>
    </location>
</feature>
<dbReference type="Pfam" id="PF07522">
    <property type="entry name" value="DRMBL"/>
    <property type="match status" value="1"/>
</dbReference>
<dbReference type="Gene3D" id="3.40.50.12650">
    <property type="match status" value="1"/>
</dbReference>
<evidence type="ECO:0000256" key="3">
    <source>
        <dbReference type="ARBA" id="ARBA00022763"/>
    </source>
</evidence>
<dbReference type="GO" id="GO:0003684">
    <property type="term" value="F:damaged DNA binding"/>
    <property type="evidence" value="ECO:0007669"/>
    <property type="project" value="TreeGrafter"/>
</dbReference>